<dbReference type="PANTHER" id="PTHR47396:SF1">
    <property type="entry name" value="ATP-DEPENDENT HELICASE IRC3-RELATED"/>
    <property type="match status" value="1"/>
</dbReference>
<dbReference type="Pfam" id="PF00271">
    <property type="entry name" value="Helicase_C"/>
    <property type="match status" value="1"/>
</dbReference>
<sequence>MKSKRVDYILEKIKFYRHDGDKTKCLGFCATVEHAEFMAHSFNSLLGAGTAVALSGKNSVTQRQKYLQDLENDDTQLQYIFSRDIFNEGIDVQNINLILMLRPTQSSIVFTQQLGRGLRKIKGKEFLTVLDFIGNYQRSFLISSVFSREPNPDKKTRLREVSSDFNDIPGDTFIHFDKIVKEQILKQIDQEKFMSDSNQKKAYFVFRKDNGNKVPLLTDYIKRGSDLDPCLFSKIKKGSLLYHSYLEFVISAENELNSEESASLNILHKNNLFISLISFLETLLPAKRIEEWCILDFLFKNPSSQISVSELQDLMKKYVDYENIQNLRHACRVLSGEFWDSNENKKYSNIRFNFSADLISLNENVKALFKIQDNLSSEYKKWLLDFSEYAILRYDDEFGRNFYGFPFLKPYQKYSMRSLAILSNYEKIHSSFRGSGVIYNIPSDYFIFVDLYKEDLKKAEFNYDDRFITPSCLHWTGPDKWNQQHKIMSNIINHFEKGINTHFFIRKFKQVEGIPQDYIYIGDGVVFKDTVPKELVNPVFMDFTIHQIPDQMYTDFITKSDITNVE</sequence>
<dbReference type="Gene3D" id="3.40.50.300">
    <property type="entry name" value="P-loop containing nucleotide triphosphate hydrolases"/>
    <property type="match status" value="1"/>
</dbReference>
<protein>
    <submittedName>
        <fullName evidence="2">DUF3427 domain-containing protein</fullName>
    </submittedName>
</protein>
<dbReference type="InterPro" id="IPR021835">
    <property type="entry name" value="DUF3427"/>
</dbReference>
<evidence type="ECO:0000313" key="2">
    <source>
        <dbReference type="EMBL" id="MBU3849117.1"/>
    </source>
</evidence>
<name>A0A9E2L1H2_9SPIR</name>
<dbReference type="InterPro" id="IPR058403">
    <property type="entry name" value="DUF8090"/>
</dbReference>
<dbReference type="Pfam" id="PF11907">
    <property type="entry name" value="DUF3427"/>
    <property type="match status" value="1"/>
</dbReference>
<comment type="caution">
    <text evidence="2">The sequence shown here is derived from an EMBL/GenBank/DDBJ whole genome shotgun (WGS) entry which is preliminary data.</text>
</comment>
<reference evidence="2" key="2">
    <citation type="submission" date="2021-04" db="EMBL/GenBank/DDBJ databases">
        <authorList>
            <person name="Gilroy R."/>
        </authorList>
    </citation>
    <scope>NUCLEOTIDE SEQUENCE</scope>
    <source>
        <strain evidence="2">Gambia15-2214</strain>
    </source>
</reference>
<organism evidence="2 3">
    <name type="scientific">Candidatus Treponema excrementipullorum</name>
    <dbReference type="NCBI Taxonomy" id="2838768"/>
    <lineage>
        <taxon>Bacteria</taxon>
        <taxon>Pseudomonadati</taxon>
        <taxon>Spirochaetota</taxon>
        <taxon>Spirochaetia</taxon>
        <taxon>Spirochaetales</taxon>
        <taxon>Treponemataceae</taxon>
        <taxon>Treponema</taxon>
    </lineage>
</organism>
<dbReference type="SMART" id="SM00490">
    <property type="entry name" value="HELICc"/>
    <property type="match status" value="1"/>
</dbReference>
<evidence type="ECO:0000313" key="3">
    <source>
        <dbReference type="Proteomes" id="UP000823914"/>
    </source>
</evidence>
<dbReference type="InterPro" id="IPR050742">
    <property type="entry name" value="Helicase_Restrict-Modif_Enz"/>
</dbReference>
<dbReference type="SUPFAM" id="SSF52540">
    <property type="entry name" value="P-loop containing nucleoside triphosphate hydrolases"/>
    <property type="match status" value="1"/>
</dbReference>
<dbReference type="PANTHER" id="PTHR47396">
    <property type="entry name" value="TYPE I RESTRICTION ENZYME ECOKI R PROTEIN"/>
    <property type="match status" value="1"/>
</dbReference>
<dbReference type="InterPro" id="IPR027417">
    <property type="entry name" value="P-loop_NTPase"/>
</dbReference>
<dbReference type="AlphaFoldDB" id="A0A9E2L1H2"/>
<dbReference type="Pfam" id="PF26350">
    <property type="entry name" value="DUF8090"/>
    <property type="match status" value="1"/>
</dbReference>
<dbReference type="Proteomes" id="UP000823914">
    <property type="component" value="Unassembled WGS sequence"/>
</dbReference>
<dbReference type="PROSITE" id="PS51194">
    <property type="entry name" value="HELICASE_CTER"/>
    <property type="match status" value="1"/>
</dbReference>
<dbReference type="InterPro" id="IPR001650">
    <property type="entry name" value="Helicase_C-like"/>
</dbReference>
<reference evidence="2" key="1">
    <citation type="journal article" date="2021" name="PeerJ">
        <title>Extensive microbial diversity within the chicken gut microbiome revealed by metagenomics and culture.</title>
        <authorList>
            <person name="Gilroy R."/>
            <person name="Ravi A."/>
            <person name="Getino M."/>
            <person name="Pursley I."/>
            <person name="Horton D.L."/>
            <person name="Alikhan N.F."/>
            <person name="Baker D."/>
            <person name="Gharbi K."/>
            <person name="Hall N."/>
            <person name="Watson M."/>
            <person name="Adriaenssens E.M."/>
            <person name="Foster-Nyarko E."/>
            <person name="Jarju S."/>
            <person name="Secka A."/>
            <person name="Antonio M."/>
            <person name="Oren A."/>
            <person name="Chaudhuri R.R."/>
            <person name="La Ragione R."/>
            <person name="Hildebrand F."/>
            <person name="Pallen M.J."/>
        </authorList>
    </citation>
    <scope>NUCLEOTIDE SEQUENCE</scope>
    <source>
        <strain evidence="2">Gambia15-2214</strain>
    </source>
</reference>
<feature type="domain" description="Helicase C-terminal" evidence="1">
    <location>
        <begin position="8"/>
        <end position="162"/>
    </location>
</feature>
<gene>
    <name evidence="2" type="ORF">IAA16_00955</name>
</gene>
<evidence type="ECO:0000259" key="1">
    <source>
        <dbReference type="PROSITE" id="PS51194"/>
    </source>
</evidence>
<accession>A0A9E2L1H2</accession>
<dbReference type="CDD" id="cd18799">
    <property type="entry name" value="SF2_C_EcoAI-like"/>
    <property type="match status" value="1"/>
</dbReference>
<dbReference type="GO" id="GO:0005829">
    <property type="term" value="C:cytosol"/>
    <property type="evidence" value="ECO:0007669"/>
    <property type="project" value="TreeGrafter"/>
</dbReference>
<proteinExistence type="predicted"/>
<dbReference type="EMBL" id="JAHLFV010000020">
    <property type="protein sequence ID" value="MBU3849117.1"/>
    <property type="molecule type" value="Genomic_DNA"/>
</dbReference>